<dbReference type="RefSeq" id="WP_189933246.1">
    <property type="nucleotide sequence ID" value="NZ_BMSX01000003.1"/>
</dbReference>
<dbReference type="EMBL" id="BMSX01000003">
    <property type="protein sequence ID" value="GGQ99380.1"/>
    <property type="molecule type" value="Genomic_DNA"/>
</dbReference>
<reference evidence="2" key="1">
    <citation type="journal article" date="2014" name="Int. J. Syst. Evol. Microbiol.">
        <title>Complete genome sequence of Corynebacterium casei LMG S-19264T (=DSM 44701T), isolated from a smear-ripened cheese.</title>
        <authorList>
            <consortium name="US DOE Joint Genome Institute (JGI-PGF)"/>
            <person name="Walter F."/>
            <person name="Albersmeier A."/>
            <person name="Kalinowski J."/>
            <person name="Ruckert C."/>
        </authorList>
    </citation>
    <scope>NUCLEOTIDE SEQUENCE</scope>
    <source>
        <strain evidence="2">JCM 4346</strain>
    </source>
</reference>
<dbReference type="AlphaFoldDB" id="A0A918F412"/>
<organism evidence="2 3">
    <name type="scientific">Streptomyces aurantiogriseus</name>
    <dbReference type="NCBI Taxonomy" id="66870"/>
    <lineage>
        <taxon>Bacteria</taxon>
        <taxon>Bacillati</taxon>
        <taxon>Actinomycetota</taxon>
        <taxon>Actinomycetes</taxon>
        <taxon>Kitasatosporales</taxon>
        <taxon>Streptomycetaceae</taxon>
        <taxon>Streptomyces</taxon>
    </lineage>
</organism>
<keyword evidence="3" id="KW-1185">Reference proteome</keyword>
<proteinExistence type="predicted"/>
<evidence type="ECO:0000256" key="1">
    <source>
        <dbReference type="SAM" id="MobiDB-lite"/>
    </source>
</evidence>
<sequence>MSGARSVPTDYGRSRVTARTRWRAGRRGRRDAAARITTEHYAQQVQLGLELALGELRSRFHTEHAALIERLHAEAARIVTEYDQRHEQVPTALARFGGWVAQWRTAVTACQQRGLALAACADQELAHYEAAYARKEDRIRVPLEERAPTTPPGERPSAAVLDETWTGEPDWRLDTPPVPRALRILEQEPVAGTAGPGEWGMR</sequence>
<feature type="region of interest" description="Disordered" evidence="1">
    <location>
        <begin position="1"/>
        <end position="24"/>
    </location>
</feature>
<gene>
    <name evidence="2" type="ORF">GCM10010251_13080</name>
</gene>
<accession>A0A918F412</accession>
<evidence type="ECO:0000313" key="3">
    <source>
        <dbReference type="Proteomes" id="UP000658320"/>
    </source>
</evidence>
<feature type="region of interest" description="Disordered" evidence="1">
    <location>
        <begin position="144"/>
        <end position="173"/>
    </location>
</feature>
<protein>
    <submittedName>
        <fullName evidence="2">Uncharacterized protein</fullName>
    </submittedName>
</protein>
<dbReference type="Proteomes" id="UP000658320">
    <property type="component" value="Unassembled WGS sequence"/>
</dbReference>
<reference evidence="2" key="2">
    <citation type="submission" date="2020-09" db="EMBL/GenBank/DDBJ databases">
        <authorList>
            <person name="Sun Q."/>
            <person name="Ohkuma M."/>
        </authorList>
    </citation>
    <scope>NUCLEOTIDE SEQUENCE</scope>
    <source>
        <strain evidence="2">JCM 4346</strain>
    </source>
</reference>
<evidence type="ECO:0000313" key="2">
    <source>
        <dbReference type="EMBL" id="GGQ99380.1"/>
    </source>
</evidence>
<comment type="caution">
    <text evidence="2">The sequence shown here is derived from an EMBL/GenBank/DDBJ whole genome shotgun (WGS) entry which is preliminary data.</text>
</comment>
<name>A0A918F412_9ACTN</name>